<organism evidence="1 2">
    <name type="scientific">Diploptera punctata</name>
    <name type="common">Pacific beetle cockroach</name>
    <dbReference type="NCBI Taxonomy" id="6984"/>
    <lineage>
        <taxon>Eukaryota</taxon>
        <taxon>Metazoa</taxon>
        <taxon>Ecdysozoa</taxon>
        <taxon>Arthropoda</taxon>
        <taxon>Hexapoda</taxon>
        <taxon>Insecta</taxon>
        <taxon>Pterygota</taxon>
        <taxon>Neoptera</taxon>
        <taxon>Polyneoptera</taxon>
        <taxon>Dictyoptera</taxon>
        <taxon>Blattodea</taxon>
        <taxon>Blaberoidea</taxon>
        <taxon>Blaberidae</taxon>
        <taxon>Diplopterinae</taxon>
        <taxon>Diploptera</taxon>
    </lineage>
</organism>
<reference evidence="1" key="1">
    <citation type="journal article" date="2023" name="IScience">
        <title>Live-bearing cockroach genome reveals convergent evolutionary mechanisms linked to viviparity in insects and beyond.</title>
        <authorList>
            <person name="Fouks B."/>
            <person name="Harrison M.C."/>
            <person name="Mikhailova A.A."/>
            <person name="Marchal E."/>
            <person name="English S."/>
            <person name="Carruthers M."/>
            <person name="Jennings E.C."/>
            <person name="Chiamaka E.L."/>
            <person name="Frigard R.A."/>
            <person name="Pippel M."/>
            <person name="Attardo G.M."/>
            <person name="Benoit J.B."/>
            <person name="Bornberg-Bauer E."/>
            <person name="Tobe S.S."/>
        </authorList>
    </citation>
    <scope>NUCLEOTIDE SEQUENCE</scope>
    <source>
        <strain evidence="1">Stay&amp;Tobe</strain>
    </source>
</reference>
<name>A0AAD8EK21_DIPPU</name>
<feature type="non-terminal residue" evidence="1">
    <location>
        <position position="152"/>
    </location>
</feature>
<proteinExistence type="predicted"/>
<reference evidence="1" key="2">
    <citation type="submission" date="2023-05" db="EMBL/GenBank/DDBJ databases">
        <authorList>
            <person name="Fouks B."/>
        </authorList>
    </citation>
    <scope>NUCLEOTIDE SEQUENCE</scope>
    <source>
        <strain evidence="1">Stay&amp;Tobe</strain>
        <tissue evidence="1">Testes</tissue>
    </source>
</reference>
<comment type="caution">
    <text evidence="1">The sequence shown here is derived from an EMBL/GenBank/DDBJ whole genome shotgun (WGS) entry which is preliminary data.</text>
</comment>
<dbReference type="AlphaFoldDB" id="A0AAD8EK21"/>
<sequence length="152" mass="17710">MVSKCGYPRGILSVTFWLVFSTGITTCLPIQTLKEILRNVETDDSLLRADLETLYAFTHKSWNPHVVNNEVSTELERISRDPRYYVLTRAVSDSDQTNVTTTTESDLERNLEVLTKLYNFRIRARNSVSNCDKKNYNLKINVNEAVFRKRKW</sequence>
<evidence type="ECO:0000313" key="2">
    <source>
        <dbReference type="Proteomes" id="UP001233999"/>
    </source>
</evidence>
<gene>
    <name evidence="1" type="ORF">L9F63_015960</name>
</gene>
<accession>A0AAD8EK21</accession>
<protein>
    <submittedName>
        <fullName evidence="1">Uncharacterized protein</fullName>
    </submittedName>
</protein>
<dbReference type="Proteomes" id="UP001233999">
    <property type="component" value="Unassembled WGS sequence"/>
</dbReference>
<dbReference type="EMBL" id="JASPKZ010003837">
    <property type="protein sequence ID" value="KAJ9592392.1"/>
    <property type="molecule type" value="Genomic_DNA"/>
</dbReference>
<keyword evidence="2" id="KW-1185">Reference proteome</keyword>
<evidence type="ECO:0000313" key="1">
    <source>
        <dbReference type="EMBL" id="KAJ9592392.1"/>
    </source>
</evidence>